<proteinExistence type="inferred from homology"/>
<comment type="caution">
    <text evidence="11">The sequence shown here is derived from an EMBL/GenBank/DDBJ whole genome shotgun (WGS) entry which is preliminary data.</text>
</comment>
<reference evidence="11 12" key="1">
    <citation type="journal article" date="2018" name="BMC Genomics">
        <title>Genomic comparison of Trypanosoma conorhini and Trypanosoma rangeli to Trypanosoma cruzi strains of high and low virulence.</title>
        <authorList>
            <person name="Bradwell K.R."/>
            <person name="Koparde V.N."/>
            <person name="Matveyev A.V."/>
            <person name="Serrano M.G."/>
            <person name="Alves J.M."/>
            <person name="Parikh H."/>
            <person name="Huang B."/>
            <person name="Lee V."/>
            <person name="Espinosa-Alvarez O."/>
            <person name="Ortiz P.A."/>
            <person name="Costa-Martins A.G."/>
            <person name="Teixeira M.M."/>
            <person name="Buck G.A."/>
        </authorList>
    </citation>
    <scope>NUCLEOTIDE SEQUENCE [LARGE SCALE GENOMIC DNA]</scope>
    <source>
        <strain evidence="11 12">025E</strain>
    </source>
</reference>
<dbReference type="EMBL" id="MKKU01000079">
    <property type="protein sequence ID" value="RNF25632.1"/>
    <property type="molecule type" value="Genomic_DNA"/>
</dbReference>
<dbReference type="OrthoDB" id="106623at2759"/>
<evidence type="ECO:0000256" key="2">
    <source>
        <dbReference type="ARBA" id="ARBA00005180"/>
    </source>
</evidence>
<dbReference type="AlphaFoldDB" id="A0A3R7PI44"/>
<name>A0A3R7PI44_9TRYP</name>
<dbReference type="Gene3D" id="3.40.50.2020">
    <property type="match status" value="1"/>
</dbReference>
<protein>
    <recommendedName>
        <fullName evidence="4">uracil phosphoribosyltransferase</fullName>
        <ecNumber evidence="4">2.4.2.9</ecNumber>
    </recommendedName>
</protein>
<sequence>MVTENPKSDVSVEQALLEEFPNLQLLPQTNQLRFLFTIIRNEKTPRTDFVFYCERIIRLVVEAGLNLIPVVPADVMTPTGVVYHGCKPDPKGIIGISILRAGESMERILRETCRGIRIGKILVQRDERTVEKSPDERYHYSKIPKDVAGRRVLLLDPMIASGGSAIRATEILLEDYNVKEENMVFLNLITCPEGIRRYMGKFPKVRVVTAAIDGALNESKYITPGLGDFGDRYFGTQD</sequence>
<evidence type="ECO:0000256" key="1">
    <source>
        <dbReference type="ARBA" id="ARBA00001946"/>
    </source>
</evidence>
<evidence type="ECO:0000256" key="4">
    <source>
        <dbReference type="ARBA" id="ARBA00011894"/>
    </source>
</evidence>
<dbReference type="GO" id="GO:0008655">
    <property type="term" value="P:pyrimidine-containing compound salvage"/>
    <property type="evidence" value="ECO:0007669"/>
    <property type="project" value="UniProtKB-ARBA"/>
</dbReference>
<keyword evidence="7 11" id="KW-0808">Transferase</keyword>
<evidence type="ECO:0000256" key="7">
    <source>
        <dbReference type="ARBA" id="ARBA00022679"/>
    </source>
</evidence>
<evidence type="ECO:0000256" key="5">
    <source>
        <dbReference type="ARBA" id="ARBA00022533"/>
    </source>
</evidence>
<evidence type="ECO:0000256" key="9">
    <source>
        <dbReference type="ARBA" id="ARBA00023134"/>
    </source>
</evidence>
<evidence type="ECO:0000256" key="6">
    <source>
        <dbReference type="ARBA" id="ARBA00022676"/>
    </source>
</evidence>
<gene>
    <name evidence="11" type="ORF">Tco025E_02192</name>
</gene>
<dbReference type="InterPro" id="IPR029057">
    <property type="entry name" value="PRTase-like"/>
</dbReference>
<keyword evidence="5" id="KW-0021">Allosteric enzyme</keyword>
<dbReference type="SUPFAM" id="SSF53271">
    <property type="entry name" value="PRTase-like"/>
    <property type="match status" value="1"/>
</dbReference>
<accession>A0A3R7PI44</accession>
<keyword evidence="6 11" id="KW-0328">Glycosyltransferase</keyword>
<comment type="pathway">
    <text evidence="2">Pyrimidine metabolism; UMP biosynthesis via salvage pathway; UMP from uracil: step 1/1.</text>
</comment>
<evidence type="ECO:0000313" key="11">
    <source>
        <dbReference type="EMBL" id="RNF25632.1"/>
    </source>
</evidence>
<dbReference type="Proteomes" id="UP000284403">
    <property type="component" value="Unassembled WGS sequence"/>
</dbReference>
<dbReference type="Pfam" id="PF14681">
    <property type="entry name" value="UPRTase"/>
    <property type="match status" value="1"/>
</dbReference>
<feature type="domain" description="Phosphoribosyltransferase" evidence="10">
    <location>
        <begin position="27"/>
        <end position="236"/>
    </location>
</feature>
<dbReference type="NCBIfam" id="NF001097">
    <property type="entry name" value="PRK00129.1"/>
    <property type="match status" value="1"/>
</dbReference>
<dbReference type="GO" id="GO:0004845">
    <property type="term" value="F:uracil phosphoribosyltransferase activity"/>
    <property type="evidence" value="ECO:0007669"/>
    <property type="project" value="UniProtKB-EC"/>
</dbReference>
<keyword evidence="12" id="KW-1185">Reference proteome</keyword>
<dbReference type="RefSeq" id="XP_029230838.1">
    <property type="nucleotide sequence ID" value="XM_029369121.1"/>
</dbReference>
<dbReference type="GeneID" id="40315803"/>
<dbReference type="InterPro" id="IPR000836">
    <property type="entry name" value="PRTase_dom"/>
</dbReference>
<keyword evidence="8" id="KW-0547">Nucleotide-binding</keyword>
<dbReference type="GO" id="GO:0005525">
    <property type="term" value="F:GTP binding"/>
    <property type="evidence" value="ECO:0007669"/>
    <property type="project" value="UniProtKB-KW"/>
</dbReference>
<comment type="similarity">
    <text evidence="3">Belongs to the UPRTase family.</text>
</comment>
<evidence type="ECO:0000256" key="3">
    <source>
        <dbReference type="ARBA" id="ARBA00009516"/>
    </source>
</evidence>
<evidence type="ECO:0000259" key="10">
    <source>
        <dbReference type="Pfam" id="PF14681"/>
    </source>
</evidence>
<comment type="cofactor">
    <cofactor evidence="1">
        <name>Mg(2+)</name>
        <dbReference type="ChEBI" id="CHEBI:18420"/>
    </cofactor>
</comment>
<organism evidence="11 12">
    <name type="scientific">Trypanosoma conorhini</name>
    <dbReference type="NCBI Taxonomy" id="83891"/>
    <lineage>
        <taxon>Eukaryota</taxon>
        <taxon>Discoba</taxon>
        <taxon>Euglenozoa</taxon>
        <taxon>Kinetoplastea</taxon>
        <taxon>Metakinetoplastina</taxon>
        <taxon>Trypanosomatida</taxon>
        <taxon>Trypanosomatidae</taxon>
        <taxon>Trypanosoma</taxon>
    </lineage>
</organism>
<dbReference type="FunFam" id="3.40.50.2020:FF:000023">
    <property type="entry name" value="Probable uracil phosphoribosyltransferase"/>
    <property type="match status" value="1"/>
</dbReference>
<keyword evidence="9" id="KW-0342">GTP-binding</keyword>
<evidence type="ECO:0000256" key="8">
    <source>
        <dbReference type="ARBA" id="ARBA00022741"/>
    </source>
</evidence>
<evidence type="ECO:0000313" key="12">
    <source>
        <dbReference type="Proteomes" id="UP000284403"/>
    </source>
</evidence>
<dbReference type="CDD" id="cd06223">
    <property type="entry name" value="PRTases_typeI"/>
    <property type="match status" value="1"/>
</dbReference>
<dbReference type="EC" id="2.4.2.9" evidence="4"/>